<reference evidence="1" key="1">
    <citation type="submission" date="2020-04" db="EMBL/GenBank/DDBJ databases">
        <authorList>
            <person name="Chiriac C."/>
            <person name="Salcher M."/>
            <person name="Ghai R."/>
            <person name="Kavagutti S V."/>
        </authorList>
    </citation>
    <scope>NUCLEOTIDE SEQUENCE</scope>
</reference>
<accession>A0A6J5MZH2</accession>
<evidence type="ECO:0000313" key="1">
    <source>
        <dbReference type="EMBL" id="CAB4152284.1"/>
    </source>
</evidence>
<gene>
    <name evidence="1" type="ORF">UFOVP618_2</name>
</gene>
<protein>
    <submittedName>
        <fullName evidence="1">Uncharacterized protein</fullName>
    </submittedName>
</protein>
<sequence>MTKKEELKYELKIERLLTSQLFEQIRDLKHENAVMRDDLYQLSKDYFTPKDAIVAKVIEAYKTRSEVGIAKYGTTLEDNNTDDFLQHLQEELMDATLYVEKLKEIKLQLNK</sequence>
<proteinExistence type="predicted"/>
<organism evidence="1">
    <name type="scientific">uncultured Caudovirales phage</name>
    <dbReference type="NCBI Taxonomy" id="2100421"/>
    <lineage>
        <taxon>Viruses</taxon>
        <taxon>Duplodnaviria</taxon>
        <taxon>Heunggongvirae</taxon>
        <taxon>Uroviricota</taxon>
        <taxon>Caudoviricetes</taxon>
        <taxon>Peduoviridae</taxon>
        <taxon>Maltschvirus</taxon>
        <taxon>Maltschvirus maltsch</taxon>
    </lineage>
</organism>
<name>A0A6J5MZH2_9CAUD</name>
<dbReference type="EMBL" id="LR796587">
    <property type="protein sequence ID" value="CAB4152284.1"/>
    <property type="molecule type" value="Genomic_DNA"/>
</dbReference>